<keyword evidence="2 4" id="KW-0863">Zinc-finger</keyword>
<dbReference type="PANTHER" id="PTHR25465:SF73">
    <property type="entry name" value="E3 UBIQUITIN_ISG15 LIGASE TRIM25 ISOFORM X1"/>
    <property type="match status" value="1"/>
</dbReference>
<evidence type="ECO:0000256" key="4">
    <source>
        <dbReference type="PROSITE-ProRule" id="PRU00024"/>
    </source>
</evidence>
<evidence type="ECO:0000256" key="1">
    <source>
        <dbReference type="ARBA" id="ARBA00022723"/>
    </source>
</evidence>
<evidence type="ECO:0000256" key="2">
    <source>
        <dbReference type="ARBA" id="ARBA00022771"/>
    </source>
</evidence>
<keyword evidence="3" id="KW-0862">Zinc</keyword>
<dbReference type="InterPro" id="IPR013083">
    <property type="entry name" value="Znf_RING/FYVE/PHD"/>
</dbReference>
<dbReference type="PROSITE" id="PS50089">
    <property type="entry name" value="ZF_RING_2"/>
    <property type="match status" value="1"/>
</dbReference>
<dbReference type="Gene3D" id="3.30.160.60">
    <property type="entry name" value="Classic Zinc Finger"/>
    <property type="match status" value="1"/>
</dbReference>
<evidence type="ECO:0000259" key="5">
    <source>
        <dbReference type="PROSITE" id="PS50089"/>
    </source>
</evidence>
<keyword evidence="1" id="KW-0479">Metal-binding</keyword>
<dbReference type="Pfam" id="PF15227">
    <property type="entry name" value="zf-C3HC4_4"/>
    <property type="match status" value="1"/>
</dbReference>
<evidence type="ECO:0000313" key="7">
    <source>
        <dbReference type="Ensembl" id="ENSGACP00000018637.1"/>
    </source>
</evidence>
<name>G3PM06_GASAC</name>
<proteinExistence type="predicted"/>
<dbReference type="Gene3D" id="4.10.830.40">
    <property type="match status" value="1"/>
</dbReference>
<accession>G3PM06</accession>
<dbReference type="InterPro" id="IPR017907">
    <property type="entry name" value="Znf_RING_CS"/>
</dbReference>
<dbReference type="OMA" id="KKVYCDC"/>
<dbReference type="InterPro" id="IPR000315">
    <property type="entry name" value="Znf_B-box"/>
</dbReference>
<sequence length="204" mass="23777">MEDMEDAEKTKLEELLMCPVCQDVFKDPRQLPCGHSMCLACLQTLMDHSSDVPFRCPDCRTHFGPIVGVHRSFALANIVEDFRMNMRRREEQTKRVYCDCCPEKKILAIKTCLKCEVSLCKEHVKDHQELPVYTGHPLVSPLGDLLERKCPEHEDQVLRYFCNSSRRYLCNICSLESKQHNLATEASFVLRRQLTEYMDQRFDA</sequence>
<dbReference type="InterPro" id="IPR051051">
    <property type="entry name" value="E3_ubiq-ligase_TRIM/RNF"/>
</dbReference>
<dbReference type="Bgee" id="ENSGACG00000014117">
    <property type="expression patterns" value="Expressed in testis and 10 other cell types or tissues"/>
</dbReference>
<dbReference type="PROSITE" id="PS00518">
    <property type="entry name" value="ZF_RING_1"/>
    <property type="match status" value="1"/>
</dbReference>
<dbReference type="eggNOG" id="KOG2177">
    <property type="taxonomic scope" value="Eukaryota"/>
</dbReference>
<dbReference type="PANTHER" id="PTHR25465">
    <property type="entry name" value="B-BOX DOMAIN CONTAINING"/>
    <property type="match status" value="1"/>
</dbReference>
<dbReference type="PROSITE" id="PS50119">
    <property type="entry name" value="ZF_BBOX"/>
    <property type="match status" value="1"/>
</dbReference>
<dbReference type="GO" id="GO:0008270">
    <property type="term" value="F:zinc ion binding"/>
    <property type="evidence" value="ECO:0007669"/>
    <property type="project" value="UniProtKB-KW"/>
</dbReference>
<feature type="domain" description="RING-type" evidence="5">
    <location>
        <begin position="18"/>
        <end position="60"/>
    </location>
</feature>
<dbReference type="InterPro" id="IPR001841">
    <property type="entry name" value="Znf_RING"/>
</dbReference>
<feature type="domain" description="B box-type" evidence="6">
    <location>
        <begin position="150"/>
        <end position="191"/>
    </location>
</feature>
<dbReference type="SUPFAM" id="SSF57850">
    <property type="entry name" value="RING/U-box"/>
    <property type="match status" value="1"/>
</dbReference>
<dbReference type="Ensembl" id="ENSGACT00000018674.1">
    <property type="protein sequence ID" value="ENSGACP00000018637.1"/>
    <property type="gene ID" value="ENSGACG00000014117.1"/>
</dbReference>
<dbReference type="AlphaFoldDB" id="G3PM06"/>
<dbReference type="InParanoid" id="G3PM06"/>
<evidence type="ECO:0000256" key="3">
    <source>
        <dbReference type="ARBA" id="ARBA00022833"/>
    </source>
</evidence>
<evidence type="ECO:0008006" key="8">
    <source>
        <dbReference type="Google" id="ProtNLM"/>
    </source>
</evidence>
<evidence type="ECO:0000259" key="6">
    <source>
        <dbReference type="PROSITE" id="PS50119"/>
    </source>
</evidence>
<dbReference type="STRING" id="69293.ENSGACP00000018637"/>
<reference evidence="7" key="2">
    <citation type="submission" date="2024-04" db="UniProtKB">
        <authorList>
            <consortium name="Ensembl"/>
        </authorList>
    </citation>
    <scope>IDENTIFICATION</scope>
</reference>
<reference evidence="7" key="1">
    <citation type="submission" date="2006-01" db="EMBL/GenBank/DDBJ databases">
        <authorList>
            <person name="Lindblad-Toh K."/>
            <person name="Mauceli E."/>
            <person name="Grabherr M."/>
            <person name="Chang J.L."/>
            <person name="Lander E.S."/>
        </authorList>
    </citation>
    <scope>NUCLEOTIDE SEQUENCE [LARGE SCALE GENOMIC DNA]</scope>
</reference>
<dbReference type="Gene3D" id="3.30.40.10">
    <property type="entry name" value="Zinc/RING finger domain, C3HC4 (zinc finger)"/>
    <property type="match status" value="1"/>
</dbReference>
<dbReference type="SMART" id="SM00184">
    <property type="entry name" value="RING"/>
    <property type="match status" value="1"/>
</dbReference>
<organism evidence="7">
    <name type="scientific">Gasterosteus aculeatus</name>
    <name type="common">Three-spined stickleback</name>
    <dbReference type="NCBI Taxonomy" id="69293"/>
    <lineage>
        <taxon>Eukaryota</taxon>
        <taxon>Metazoa</taxon>
        <taxon>Chordata</taxon>
        <taxon>Craniata</taxon>
        <taxon>Vertebrata</taxon>
        <taxon>Euteleostomi</taxon>
        <taxon>Actinopterygii</taxon>
        <taxon>Neopterygii</taxon>
        <taxon>Teleostei</taxon>
        <taxon>Neoteleostei</taxon>
        <taxon>Acanthomorphata</taxon>
        <taxon>Eupercaria</taxon>
        <taxon>Perciformes</taxon>
        <taxon>Cottioidei</taxon>
        <taxon>Gasterosteales</taxon>
        <taxon>Gasterosteidae</taxon>
        <taxon>Gasterosteus</taxon>
    </lineage>
</organism>
<dbReference type="Pfam" id="PF00643">
    <property type="entry name" value="zf-B_box"/>
    <property type="match status" value="1"/>
</dbReference>
<protein>
    <recommendedName>
        <fullName evidence="8">RING-type domain-containing protein</fullName>
    </recommendedName>
</protein>
<dbReference type="SUPFAM" id="SSF57845">
    <property type="entry name" value="B-box zinc-binding domain"/>
    <property type="match status" value="1"/>
</dbReference>